<dbReference type="RefSeq" id="WP_106463265.1">
    <property type="nucleotide sequence ID" value="NZ_PXOQ01000009.1"/>
</dbReference>
<feature type="domain" description="Proline dehydrogenase" evidence="2">
    <location>
        <begin position="78"/>
        <end position="374"/>
    </location>
</feature>
<dbReference type="PANTHER" id="PTHR13914:SF0">
    <property type="entry name" value="PROLINE DEHYDROGENASE 1, MITOCHONDRIAL"/>
    <property type="match status" value="1"/>
</dbReference>
<reference evidence="3 4" key="1">
    <citation type="submission" date="2018-03" db="EMBL/GenBank/DDBJ databases">
        <title>Mesoflavibacter sp. HG37 and Mesoflavibacter sp. HG96 sp.nov., two marine bacteria isolated from seawater of Western Pacific Ocean.</title>
        <authorList>
            <person name="Cheng H."/>
            <person name="Wu Y.-H."/>
            <person name="Guo L.-L."/>
            <person name="Xu X.-W."/>
        </authorList>
    </citation>
    <scope>NUCLEOTIDE SEQUENCE [LARGE SCALE GENOMIC DNA]</scope>
    <source>
        <strain evidence="3 4">KCTC 32269</strain>
    </source>
</reference>
<evidence type="ECO:0000313" key="4">
    <source>
        <dbReference type="Proteomes" id="UP000238426"/>
    </source>
</evidence>
<dbReference type="GO" id="GO:0071949">
    <property type="term" value="F:FAD binding"/>
    <property type="evidence" value="ECO:0007669"/>
    <property type="project" value="TreeGrafter"/>
</dbReference>
<keyword evidence="1" id="KW-0560">Oxidoreductase</keyword>
<evidence type="ECO:0000256" key="1">
    <source>
        <dbReference type="ARBA" id="ARBA00023002"/>
    </source>
</evidence>
<accession>A0A2T1N8C8</accession>
<evidence type="ECO:0000313" key="3">
    <source>
        <dbReference type="EMBL" id="PSG88127.1"/>
    </source>
</evidence>
<dbReference type="GO" id="GO:0010133">
    <property type="term" value="P:L-proline catabolic process to L-glutamate"/>
    <property type="evidence" value="ECO:0007669"/>
    <property type="project" value="TreeGrafter"/>
</dbReference>
<dbReference type="Proteomes" id="UP000238426">
    <property type="component" value="Unassembled WGS sequence"/>
</dbReference>
<dbReference type="GO" id="GO:0004657">
    <property type="term" value="F:proline dehydrogenase activity"/>
    <property type="evidence" value="ECO:0007669"/>
    <property type="project" value="InterPro"/>
</dbReference>
<dbReference type="PANTHER" id="PTHR13914">
    <property type="entry name" value="PROLINE OXIDASE"/>
    <property type="match status" value="1"/>
</dbReference>
<evidence type="ECO:0000259" key="2">
    <source>
        <dbReference type="Pfam" id="PF01619"/>
    </source>
</evidence>
<dbReference type="InterPro" id="IPR015659">
    <property type="entry name" value="Proline_oxidase"/>
</dbReference>
<dbReference type="SUPFAM" id="SSF51730">
    <property type="entry name" value="FAD-linked oxidoreductase"/>
    <property type="match status" value="1"/>
</dbReference>
<keyword evidence="4" id="KW-1185">Reference proteome</keyword>
<dbReference type="Gene3D" id="3.20.20.220">
    <property type="match status" value="1"/>
</dbReference>
<sequence>MPENHHFDNTKVAFALKNNFELNRAYYLFKMLSYQSLVNVGSSLTHFALKLNLPVKGLIKKTVFNHFCGGVNEDDCLPVIDKLYTKRVCSVLDYSVEGKESEDQFDDAKDKILKIIKFADEKEAMPIVVFKPTGFGRFALFQKIGEHKQLSEAEQNEWNRVVGRYNEVCKLAKERDIEVLIDGEESWMQDAADDLAEQMMSIYNNETPIVYNTLQTYRWDRVDYLKRQHEKAKAGNYKLGFKVVRGAYMEKERERAIEKNYASPICETKKATDECFNTAMTYCLNNLDDISIFIGSHNEQSNYLAMEIMSQFNIAKDDNRVWFGQLYGMSDHISFNLSEMGYNVAKYLPFGPVKDVMPYLIRRAQENTSVAGQTGRELTLLTKERQRRKDEK</sequence>
<gene>
    <name evidence="3" type="ORF">C7H52_07415</name>
</gene>
<comment type="caution">
    <text evidence="3">The sequence shown here is derived from an EMBL/GenBank/DDBJ whole genome shotgun (WGS) entry which is preliminary data.</text>
</comment>
<protein>
    <submittedName>
        <fullName evidence="3">Proline dehydrogenase</fullName>
    </submittedName>
</protein>
<dbReference type="InterPro" id="IPR002872">
    <property type="entry name" value="Proline_DH_dom"/>
</dbReference>
<dbReference type="OrthoDB" id="1401444at2"/>
<name>A0A2T1N8C8_9FLAO</name>
<organism evidence="3 4">
    <name type="scientific">Aurantibacter aestuarii</name>
    <dbReference type="NCBI Taxonomy" id="1266046"/>
    <lineage>
        <taxon>Bacteria</taxon>
        <taxon>Pseudomonadati</taxon>
        <taxon>Bacteroidota</taxon>
        <taxon>Flavobacteriia</taxon>
        <taxon>Flavobacteriales</taxon>
        <taxon>Flavobacteriaceae</taxon>
        <taxon>Aurantibacter</taxon>
    </lineage>
</organism>
<dbReference type="InterPro" id="IPR029041">
    <property type="entry name" value="FAD-linked_oxidoreductase-like"/>
</dbReference>
<dbReference type="EMBL" id="PXOQ01000009">
    <property type="protein sequence ID" value="PSG88127.1"/>
    <property type="molecule type" value="Genomic_DNA"/>
</dbReference>
<proteinExistence type="predicted"/>
<dbReference type="AlphaFoldDB" id="A0A2T1N8C8"/>
<dbReference type="Pfam" id="PF01619">
    <property type="entry name" value="Pro_dh"/>
    <property type="match status" value="1"/>
</dbReference>